<dbReference type="Pfam" id="PF00561">
    <property type="entry name" value="Abhydrolase_1"/>
    <property type="match status" value="1"/>
</dbReference>
<evidence type="ECO:0000313" key="3">
    <source>
        <dbReference type="Proteomes" id="UP001273505"/>
    </source>
</evidence>
<dbReference type="GO" id="GO:0016787">
    <property type="term" value="F:hydrolase activity"/>
    <property type="evidence" value="ECO:0007669"/>
    <property type="project" value="UniProtKB-KW"/>
</dbReference>
<dbReference type="PANTHER" id="PTHR43798:SF33">
    <property type="entry name" value="HYDROLASE, PUTATIVE (AFU_ORTHOLOGUE AFUA_2G14860)-RELATED"/>
    <property type="match status" value="1"/>
</dbReference>
<name>A0ABU4S2B9_9GAMM</name>
<dbReference type="Proteomes" id="UP001273505">
    <property type="component" value="Unassembled WGS sequence"/>
</dbReference>
<dbReference type="PRINTS" id="PR00111">
    <property type="entry name" value="ABHYDROLASE"/>
</dbReference>
<protein>
    <submittedName>
        <fullName evidence="2">Alpha/beta hydrolase</fullName>
    </submittedName>
</protein>
<dbReference type="SUPFAM" id="SSF53474">
    <property type="entry name" value="alpha/beta-Hydrolases"/>
    <property type="match status" value="1"/>
</dbReference>
<reference evidence="2 3" key="1">
    <citation type="submission" date="2023-11" db="EMBL/GenBank/DDBJ databases">
        <title>Gilvimarinus fulvus sp. nov., isolated from the surface of Kelp.</title>
        <authorList>
            <person name="Sun Y.Y."/>
            <person name="Gong Y."/>
            <person name="Du Z.J."/>
        </authorList>
    </citation>
    <scope>NUCLEOTIDE SEQUENCE [LARGE SCALE GENOMIC DNA]</scope>
    <source>
        <strain evidence="2 3">SDUM040013</strain>
    </source>
</reference>
<sequence>MNTSMLDQCVSRLLKIVNRSVLTDCNLGKMFNMYSLFNHITRLAPVGLVLLSVLLATQVAAESTLDNDSVILPKGWRSGYAVEPVFNSRVYWVEAGRSHSETVVLIHGLGQNGWRDWQELMPALAEHYRVVAFDLPGFGRSDTPAGKYSPSNYAAAIQAILQQAGIDRFHLMGHSMGGAVALRLATRYPNSVKRLVLMSAAGILERSTFAGHAAALPLEAGMLSYFDALPKSLQSGISGVVRDIGGDLLRWDALPDPAALLNKSDVVWAATLRGQPNINAALALVEEDYSGDLTALDVSTLILWGEEDPVTPLRTGYLLQGQIPNARLVLYPGVGHMPLWHPSKVLPDIKQFLTDKTKVTNNTEELGQNQGDYRCEGKNDVQLRGQFGAIEIINCQNVRLLDVNADSLKLIDSSAVGRGLKLSADEWALSVDRSELTLTNAWLEGKVALQANASQLDLAGVHLTGDEAIRVSRQSEFVFSVSQLQTPGYRQDLHGVFTLGEPAQ</sequence>
<proteinExistence type="predicted"/>
<comment type="caution">
    <text evidence="2">The sequence shown here is derived from an EMBL/GenBank/DDBJ whole genome shotgun (WGS) entry which is preliminary data.</text>
</comment>
<dbReference type="InterPro" id="IPR029058">
    <property type="entry name" value="AB_hydrolase_fold"/>
</dbReference>
<dbReference type="InterPro" id="IPR000073">
    <property type="entry name" value="AB_hydrolase_1"/>
</dbReference>
<dbReference type="InterPro" id="IPR050266">
    <property type="entry name" value="AB_hydrolase_sf"/>
</dbReference>
<accession>A0ABU4S2B9</accession>
<feature type="domain" description="AB hydrolase-1" evidence="1">
    <location>
        <begin position="102"/>
        <end position="340"/>
    </location>
</feature>
<dbReference type="RefSeq" id="WP_302722094.1">
    <property type="nucleotide sequence ID" value="NZ_JAULRU010000428.1"/>
</dbReference>
<dbReference type="PANTHER" id="PTHR43798">
    <property type="entry name" value="MONOACYLGLYCEROL LIPASE"/>
    <property type="match status" value="1"/>
</dbReference>
<keyword evidence="3" id="KW-1185">Reference proteome</keyword>
<dbReference type="EMBL" id="JAXAFO010000041">
    <property type="protein sequence ID" value="MDX6851165.1"/>
    <property type="molecule type" value="Genomic_DNA"/>
</dbReference>
<evidence type="ECO:0000313" key="2">
    <source>
        <dbReference type="EMBL" id="MDX6851165.1"/>
    </source>
</evidence>
<organism evidence="2 3">
    <name type="scientific">Gilvimarinus gilvus</name>
    <dbReference type="NCBI Taxonomy" id="3058038"/>
    <lineage>
        <taxon>Bacteria</taxon>
        <taxon>Pseudomonadati</taxon>
        <taxon>Pseudomonadota</taxon>
        <taxon>Gammaproteobacteria</taxon>
        <taxon>Cellvibrionales</taxon>
        <taxon>Cellvibrionaceae</taxon>
        <taxon>Gilvimarinus</taxon>
    </lineage>
</organism>
<evidence type="ECO:0000259" key="1">
    <source>
        <dbReference type="Pfam" id="PF00561"/>
    </source>
</evidence>
<gene>
    <name evidence="2" type="ORF">SCD92_17435</name>
</gene>
<dbReference type="Gene3D" id="3.40.50.1820">
    <property type="entry name" value="alpha/beta hydrolase"/>
    <property type="match status" value="1"/>
</dbReference>
<keyword evidence="2" id="KW-0378">Hydrolase</keyword>